<keyword evidence="3" id="KW-1185">Reference proteome</keyword>
<dbReference type="InterPro" id="IPR025285">
    <property type="entry name" value="DUF4145"/>
</dbReference>
<feature type="domain" description="DUF4145" evidence="1">
    <location>
        <begin position="94"/>
        <end position="181"/>
    </location>
</feature>
<organism evidence="2 3">
    <name type="scientific">Flagellimonas profundi</name>
    <dbReference type="NCBI Taxonomy" id="2915620"/>
    <lineage>
        <taxon>Bacteria</taxon>
        <taxon>Pseudomonadati</taxon>
        <taxon>Bacteroidota</taxon>
        <taxon>Flavobacteriia</taxon>
        <taxon>Flavobacteriales</taxon>
        <taxon>Flavobacteriaceae</taxon>
        <taxon>Flagellimonas</taxon>
    </lineage>
</organism>
<name>A0ABS3FB67_9FLAO</name>
<accession>A0ABS3FB67</accession>
<sequence length="203" mass="23344">MAFFNISQHQWHQFQKITNKSFKCGYCGDKVASDRGYRIGENSNGTGAQRGGIYICPNCNGPNFNDLNSNWHPGHPFGRNVENVPKLLNDLYEESRKCHKENCFTASVLLCRKMLMNIAVEQGAKPNLQFIKYVKYLSENGFIPPNGKKWVDHIRKKGNEATHEIDLMTENDSKDLISFTEMMLVFLYEFPSRIPDIEEEGKE</sequence>
<reference evidence="2 3" key="1">
    <citation type="submission" date="2021-03" db="EMBL/GenBank/DDBJ databases">
        <title>Muricauda lutimaris sp. nov. and Muricauda ruestringensis sp. nov, two marine members of the Flavobacteriaceae isolated from deep sea sediments of Western Pacific.</title>
        <authorList>
            <person name="Zhao S."/>
            <person name="Liu R."/>
        </authorList>
    </citation>
    <scope>NUCLEOTIDE SEQUENCE [LARGE SCALE GENOMIC DNA]</scope>
    <source>
        <strain evidence="2 3">BC31-3-A3</strain>
    </source>
</reference>
<dbReference type="RefSeq" id="WP_207025862.1">
    <property type="nucleotide sequence ID" value="NZ_JAFLNM010000001.1"/>
</dbReference>
<gene>
    <name evidence="2" type="ORF">J0654_01065</name>
</gene>
<dbReference type="Pfam" id="PF13643">
    <property type="entry name" value="DUF4145"/>
    <property type="match status" value="1"/>
</dbReference>
<evidence type="ECO:0000313" key="3">
    <source>
        <dbReference type="Proteomes" id="UP000664807"/>
    </source>
</evidence>
<dbReference type="EMBL" id="JAFLNM010000001">
    <property type="protein sequence ID" value="MBO0340207.1"/>
    <property type="molecule type" value="Genomic_DNA"/>
</dbReference>
<evidence type="ECO:0000313" key="2">
    <source>
        <dbReference type="EMBL" id="MBO0340207.1"/>
    </source>
</evidence>
<dbReference type="Proteomes" id="UP000664807">
    <property type="component" value="Unassembled WGS sequence"/>
</dbReference>
<comment type="caution">
    <text evidence="2">The sequence shown here is derived from an EMBL/GenBank/DDBJ whole genome shotgun (WGS) entry which is preliminary data.</text>
</comment>
<proteinExistence type="predicted"/>
<evidence type="ECO:0000259" key="1">
    <source>
        <dbReference type="Pfam" id="PF13643"/>
    </source>
</evidence>
<protein>
    <submittedName>
        <fullName evidence="2">DUF4145 domain-containing protein</fullName>
    </submittedName>
</protein>